<feature type="compositionally biased region" description="Low complexity" evidence="1">
    <location>
        <begin position="29"/>
        <end position="47"/>
    </location>
</feature>
<reference evidence="2" key="1">
    <citation type="submission" date="2023-11" db="EMBL/GenBank/DDBJ databases">
        <authorList>
            <person name="De Vega J J."/>
            <person name="De Vega J J."/>
        </authorList>
    </citation>
    <scope>NUCLEOTIDE SEQUENCE</scope>
</reference>
<name>A0AAD2Q6E0_9AGAR</name>
<dbReference type="AlphaFoldDB" id="A0AAD2Q6E0"/>
<keyword evidence="3" id="KW-1185">Reference proteome</keyword>
<feature type="region of interest" description="Disordered" evidence="1">
    <location>
        <begin position="1"/>
        <end position="47"/>
    </location>
</feature>
<sequence length="169" mass="16736">MYRARSSDVHPSEQQPCPACTRPRPSNVSSASITSHIPSTSAASPSASSTAPLPSGCASASFTGYGSGVLSGGYFGCTTSLLPALDACCATVGSTPGFANSTCGCPYNFGSFQPNTSAVFQDCVGHMNASSICATAEVSAASSSLGGVGRWKVAGLVLGMGLLSSGYLG</sequence>
<dbReference type="Proteomes" id="UP001295794">
    <property type="component" value="Unassembled WGS sequence"/>
</dbReference>
<comment type="caution">
    <text evidence="2">The sequence shown here is derived from an EMBL/GenBank/DDBJ whole genome shotgun (WGS) entry which is preliminary data.</text>
</comment>
<evidence type="ECO:0000313" key="2">
    <source>
        <dbReference type="EMBL" id="CAK5281243.1"/>
    </source>
</evidence>
<protein>
    <submittedName>
        <fullName evidence="2">Uncharacterized protein</fullName>
    </submittedName>
</protein>
<evidence type="ECO:0000256" key="1">
    <source>
        <dbReference type="SAM" id="MobiDB-lite"/>
    </source>
</evidence>
<proteinExistence type="predicted"/>
<evidence type="ECO:0000313" key="3">
    <source>
        <dbReference type="Proteomes" id="UP001295794"/>
    </source>
</evidence>
<organism evidence="2 3">
    <name type="scientific">Mycena citricolor</name>
    <dbReference type="NCBI Taxonomy" id="2018698"/>
    <lineage>
        <taxon>Eukaryota</taxon>
        <taxon>Fungi</taxon>
        <taxon>Dikarya</taxon>
        <taxon>Basidiomycota</taxon>
        <taxon>Agaricomycotina</taxon>
        <taxon>Agaricomycetes</taxon>
        <taxon>Agaricomycetidae</taxon>
        <taxon>Agaricales</taxon>
        <taxon>Marasmiineae</taxon>
        <taxon>Mycenaceae</taxon>
        <taxon>Mycena</taxon>
    </lineage>
</organism>
<dbReference type="EMBL" id="CAVNYO010000444">
    <property type="protein sequence ID" value="CAK5281243.1"/>
    <property type="molecule type" value="Genomic_DNA"/>
</dbReference>
<accession>A0AAD2Q6E0</accession>
<gene>
    <name evidence="2" type="ORF">MYCIT1_LOCUS32223</name>
</gene>
<feature type="compositionally biased region" description="Basic and acidic residues" evidence="1">
    <location>
        <begin position="1"/>
        <end position="11"/>
    </location>
</feature>